<dbReference type="OrthoDB" id="7998953at2"/>
<organism evidence="1 2">
    <name type="scientific">Lichenibacterium ramalinae</name>
    <dbReference type="NCBI Taxonomy" id="2316527"/>
    <lineage>
        <taxon>Bacteria</taxon>
        <taxon>Pseudomonadati</taxon>
        <taxon>Pseudomonadota</taxon>
        <taxon>Alphaproteobacteria</taxon>
        <taxon>Hyphomicrobiales</taxon>
        <taxon>Lichenihabitantaceae</taxon>
        <taxon>Lichenibacterium</taxon>
    </lineage>
</organism>
<dbReference type="EMBL" id="QYBC01000001">
    <property type="protein sequence ID" value="RYB07846.1"/>
    <property type="molecule type" value="Genomic_DNA"/>
</dbReference>
<protein>
    <submittedName>
        <fullName evidence="1">Uncharacterized protein</fullName>
    </submittedName>
</protein>
<accession>A0A4Q2RII0</accession>
<dbReference type="Proteomes" id="UP000289411">
    <property type="component" value="Unassembled WGS sequence"/>
</dbReference>
<evidence type="ECO:0000313" key="1">
    <source>
        <dbReference type="EMBL" id="RYB07846.1"/>
    </source>
</evidence>
<reference evidence="1 2" key="1">
    <citation type="submission" date="2018-09" db="EMBL/GenBank/DDBJ databases">
        <authorList>
            <person name="Grouzdev D.S."/>
            <person name="Krutkina M.S."/>
        </authorList>
    </citation>
    <scope>NUCLEOTIDE SEQUENCE [LARGE SCALE GENOMIC DNA]</scope>
    <source>
        <strain evidence="1 2">RmlP001</strain>
    </source>
</reference>
<dbReference type="RefSeq" id="WP_129217319.1">
    <property type="nucleotide sequence ID" value="NZ_QYBC01000001.1"/>
</dbReference>
<sequence length="96" mass="10618">MVSDGVQLVVDAVVRERLGSDHIVSVSTDRDDDDFADDDTLWVTIVVENELPDSDFSGEIELVRHLRPRLDQVGEKGFPVISFMSRSEAEEAAEAA</sequence>
<evidence type="ECO:0000313" key="2">
    <source>
        <dbReference type="Proteomes" id="UP000289411"/>
    </source>
</evidence>
<reference evidence="1 2" key="2">
    <citation type="submission" date="2019-02" db="EMBL/GenBank/DDBJ databases">
        <title>'Lichenibacterium ramalinii' gen. nov. sp. nov., 'Lichenibacterium minor' gen. nov. sp. nov.</title>
        <authorList>
            <person name="Pankratov T."/>
        </authorList>
    </citation>
    <scope>NUCLEOTIDE SEQUENCE [LARGE SCALE GENOMIC DNA]</scope>
    <source>
        <strain evidence="1 2">RmlP001</strain>
    </source>
</reference>
<proteinExistence type="predicted"/>
<name>A0A4Q2RII0_9HYPH</name>
<comment type="caution">
    <text evidence="1">The sequence shown here is derived from an EMBL/GenBank/DDBJ whole genome shotgun (WGS) entry which is preliminary data.</text>
</comment>
<dbReference type="AlphaFoldDB" id="A0A4Q2RII0"/>
<keyword evidence="2" id="KW-1185">Reference proteome</keyword>
<gene>
    <name evidence="1" type="ORF">D3272_01625</name>
</gene>